<comment type="cofactor">
    <cofactor evidence="1 5">
        <name>Zn(2+)</name>
        <dbReference type="ChEBI" id="CHEBI:29105"/>
    </cofactor>
</comment>
<evidence type="ECO:0000256" key="2">
    <source>
        <dbReference type="ARBA" id="ARBA00022723"/>
    </source>
</evidence>
<evidence type="ECO:0000313" key="16">
    <source>
        <dbReference type="Proteomes" id="UP000262427"/>
    </source>
</evidence>
<dbReference type="InterPro" id="IPR020843">
    <property type="entry name" value="ER"/>
</dbReference>
<evidence type="ECO:0000313" key="14">
    <source>
        <dbReference type="EMBL" id="CUV61542.1"/>
    </source>
</evidence>
<comment type="similarity">
    <text evidence="5">Belongs to the zinc-containing alcohol dehydrogenase family.</text>
</comment>
<accession>A0A0K1ZT25</accession>
<dbReference type="PROSITE" id="PS00059">
    <property type="entry name" value="ADH_ZINC"/>
    <property type="match status" value="1"/>
</dbReference>
<dbReference type="EMBL" id="LN899822">
    <property type="protein sequence ID" value="CUV61542.1"/>
    <property type="molecule type" value="Genomic_DNA"/>
</dbReference>
<keyword evidence="15" id="KW-0614">Plasmid</keyword>
<evidence type="ECO:0000313" key="12">
    <source>
        <dbReference type="EMBL" id="CUV46366.1"/>
    </source>
</evidence>
<keyword evidence="4" id="KW-0560">Oxidoreductase</keyword>
<name>A0A0K1ZT25_RALSL</name>
<reference evidence="7" key="2">
    <citation type="submission" date="2018-01" db="EMBL/GenBank/DDBJ databases">
        <title>Ralstonia pseudosolanacearum P824 infects blueberry.</title>
        <authorList>
            <person name="Bocsanczy A.M."/>
            <person name="Norman D.J."/>
        </authorList>
    </citation>
    <scope>NUCLEOTIDE SEQUENCE</scope>
    <source>
        <strain evidence="7">P824</strain>
    </source>
</reference>
<dbReference type="SUPFAM" id="SSF50129">
    <property type="entry name" value="GroES-like"/>
    <property type="match status" value="1"/>
</dbReference>
<evidence type="ECO:0000313" key="8">
    <source>
        <dbReference type="EMBL" id="CUV24551.1"/>
    </source>
</evidence>
<dbReference type="Gene3D" id="3.40.50.720">
    <property type="entry name" value="NAD(P)-binding Rossmann-like Domain"/>
    <property type="match status" value="1"/>
</dbReference>
<dbReference type="SMART" id="SM00829">
    <property type="entry name" value="PKS_ER"/>
    <property type="match status" value="1"/>
</dbReference>
<sequence length="355" mass="37966">MPHAVKSYAAHSPTGRLGLFEFDRRSPRPDDVVIEILYCGVCHSDVHNVRNDWGSARYPMVPGHEIVGRVLEVGAEVTRFKAGDPVGVGCMVESCRHCNACGKGWEQYCENGATYTYNGTDPIDGTRTYGGYSEKIVVAEHFVLKMPEGLDLAGAAPLLCAGITTYSPLRHWNVGAGSQVAIVGLGGLGHMGLKLAKAMGAEVTLFSRSPGKEADARRLGADHIVISTDAAQMATVAGRFDLIIDTVPYQHDVNPYVPTLATGGTIVMVGYLGPLEPPLNSGPMVYRRKALAGSLIGGIAETQAMLDFCGAHGVTSDIEVIRIQDINEAYERMLKADVKYRFVIDMASLKAAAAA</sequence>
<dbReference type="PANTHER" id="PTHR42683">
    <property type="entry name" value="ALDEHYDE REDUCTASE"/>
    <property type="match status" value="1"/>
</dbReference>
<dbReference type="EMBL" id="CP025742">
    <property type="protein sequence ID" value="AYA49269.1"/>
    <property type="molecule type" value="Genomic_DNA"/>
</dbReference>
<dbReference type="Pfam" id="PF00107">
    <property type="entry name" value="ADH_zinc_N"/>
    <property type="match status" value="1"/>
</dbReference>
<dbReference type="Gene3D" id="3.90.180.10">
    <property type="entry name" value="Medium-chain alcohol dehydrogenases, catalytic domain"/>
    <property type="match status" value="1"/>
</dbReference>
<evidence type="ECO:0000313" key="17">
    <source>
        <dbReference type="Proteomes" id="UP001164049"/>
    </source>
</evidence>
<protein>
    <submittedName>
        <fullName evidence="7">Alcohol dehydrogenase AdhP</fullName>
    </submittedName>
    <submittedName>
        <fullName evidence="15">NAD(P)-dependent alcohol dehydrogenase</fullName>
    </submittedName>
    <submittedName>
        <fullName evidence="12">Putative oxidoreductase, Zn-dependent and NAD(P)-binding</fullName>
    </submittedName>
</protein>
<evidence type="ECO:0000313" key="11">
    <source>
        <dbReference type="EMBL" id="CUV41089.1"/>
    </source>
</evidence>
<evidence type="ECO:0000256" key="5">
    <source>
        <dbReference type="RuleBase" id="RU361277"/>
    </source>
</evidence>
<dbReference type="AlphaFoldDB" id="A0A0K1ZT25"/>
<evidence type="ECO:0000256" key="3">
    <source>
        <dbReference type="ARBA" id="ARBA00022833"/>
    </source>
</evidence>
<organism evidence="12">
    <name type="scientific">Ralstonia solanacearum</name>
    <name type="common">Pseudomonas solanacearum</name>
    <dbReference type="NCBI Taxonomy" id="305"/>
    <lineage>
        <taxon>Bacteria</taxon>
        <taxon>Pseudomonadati</taxon>
        <taxon>Pseudomonadota</taxon>
        <taxon>Betaproteobacteria</taxon>
        <taxon>Burkholderiales</taxon>
        <taxon>Burkholderiaceae</taxon>
        <taxon>Ralstonia</taxon>
        <taxon>Ralstonia solanacearum species complex</taxon>
    </lineage>
</organism>
<proteinExistence type="inferred from homology"/>
<dbReference type="InterPro" id="IPR036291">
    <property type="entry name" value="NAD(P)-bd_dom_sf"/>
</dbReference>
<dbReference type="InterPro" id="IPR047109">
    <property type="entry name" value="CAD-like"/>
</dbReference>
<reference evidence="16" key="3">
    <citation type="submission" date="2018-01" db="EMBL/GenBank/DDBJ databases">
        <title>Raltonia solanacearum P824 infects blueberry.</title>
        <authorList>
            <person name="Bocsanczy A.M."/>
            <person name="Norman D.J."/>
        </authorList>
    </citation>
    <scope>NUCLEOTIDE SEQUENCE [LARGE SCALE GENOMIC DNA]</scope>
    <source>
        <strain evidence="16">P824</strain>
    </source>
</reference>
<dbReference type="InterPro" id="IPR013149">
    <property type="entry name" value="ADH-like_C"/>
</dbReference>
<evidence type="ECO:0000313" key="10">
    <source>
        <dbReference type="EMBL" id="CUV35101.1"/>
    </source>
</evidence>
<dbReference type="InterPro" id="IPR013154">
    <property type="entry name" value="ADH-like_N"/>
</dbReference>
<evidence type="ECO:0000256" key="1">
    <source>
        <dbReference type="ARBA" id="ARBA00001947"/>
    </source>
</evidence>
<dbReference type="EMBL" id="LN899825">
    <property type="protein sequence ID" value="CUV35101.1"/>
    <property type="molecule type" value="Genomic_DNA"/>
</dbReference>
<dbReference type="FunFam" id="3.40.50.720:FF:000022">
    <property type="entry name" value="Cinnamyl alcohol dehydrogenase"/>
    <property type="match status" value="1"/>
</dbReference>
<dbReference type="SUPFAM" id="SSF51735">
    <property type="entry name" value="NAD(P)-binding Rossmann-fold domains"/>
    <property type="match status" value="1"/>
</dbReference>
<feature type="domain" description="Enoyl reductase (ER)" evidence="6">
    <location>
        <begin position="15"/>
        <end position="344"/>
    </location>
</feature>
<evidence type="ECO:0000259" key="6">
    <source>
        <dbReference type="SMART" id="SM00829"/>
    </source>
</evidence>
<dbReference type="Proteomes" id="UP000262427">
    <property type="component" value="Chromosome MP"/>
</dbReference>
<evidence type="ECO:0000313" key="15">
    <source>
        <dbReference type="EMBL" id="UZF17189.1"/>
    </source>
</evidence>
<dbReference type="EMBL" id="LN899824">
    <property type="protein sequence ID" value="CUV31856.1"/>
    <property type="molecule type" value="Genomic_DNA"/>
</dbReference>
<dbReference type="InterPro" id="IPR002328">
    <property type="entry name" value="ADH_Zn_CS"/>
</dbReference>
<dbReference type="EMBL" id="CP085044">
    <property type="protein sequence ID" value="UZF17189.1"/>
    <property type="molecule type" value="Genomic_DNA"/>
</dbReference>
<dbReference type="CDD" id="cd05283">
    <property type="entry name" value="CAD1"/>
    <property type="match status" value="1"/>
</dbReference>
<reference evidence="15" key="4">
    <citation type="submission" date="2021-10" db="EMBL/GenBank/DDBJ databases">
        <title>Complete genome sequences of five Ralstonia solancearum strains isolated from sunflower.</title>
        <authorList>
            <person name="She X."/>
            <person name="He Z."/>
        </authorList>
    </citation>
    <scope>NUCLEOTIDE SEQUENCE</scope>
    <source>
        <strain evidence="15">RS638</strain>
        <plasmid evidence="15">p1</plasmid>
    </source>
</reference>
<keyword evidence="2 5" id="KW-0479">Metal-binding</keyword>
<evidence type="ECO:0000256" key="4">
    <source>
        <dbReference type="ARBA" id="ARBA00023002"/>
    </source>
</evidence>
<reference evidence="12" key="1">
    <citation type="submission" date="2015-10" db="EMBL/GenBank/DDBJ databases">
        <authorList>
            <person name="Gilbert D.G."/>
        </authorList>
    </citation>
    <scope>NUCLEOTIDE SEQUENCE</scope>
    <source>
        <strain evidence="12">Phyl III-seqv23</strain>
    </source>
</reference>
<dbReference type="EMBL" id="LN899827">
    <property type="protein sequence ID" value="CUV46366.1"/>
    <property type="molecule type" value="Genomic_DNA"/>
</dbReference>
<dbReference type="Pfam" id="PF08240">
    <property type="entry name" value="ADH_N"/>
    <property type="match status" value="1"/>
</dbReference>
<dbReference type="PATRIC" id="fig|305.107.peg.2608"/>
<dbReference type="EMBL" id="LN899820">
    <property type="protein sequence ID" value="CUV55866.1"/>
    <property type="molecule type" value="Genomic_DNA"/>
</dbReference>
<dbReference type="EMBL" id="LN899823">
    <property type="protein sequence ID" value="CUV24551.1"/>
    <property type="molecule type" value="Genomic_DNA"/>
</dbReference>
<dbReference type="InterPro" id="IPR011032">
    <property type="entry name" value="GroES-like_sf"/>
</dbReference>
<dbReference type="PROSITE" id="PS00065">
    <property type="entry name" value="D_2_HYDROXYACID_DH_1"/>
    <property type="match status" value="1"/>
</dbReference>
<dbReference type="GO" id="GO:0008270">
    <property type="term" value="F:zinc ion binding"/>
    <property type="evidence" value="ECO:0007669"/>
    <property type="project" value="InterPro"/>
</dbReference>
<gene>
    <name evidence="12" type="primary">yahK</name>
    <name evidence="15" type="ORF">LH706_24800</name>
    <name evidence="14" type="ORF">RD1301_v1_1580004</name>
    <name evidence="7" type="ORF">RSP824_23165</name>
    <name evidence="8" type="ORF">RUN1744_v1_660007</name>
    <name evidence="9" type="ORF">RUN1985_v1_1220004</name>
    <name evidence="13" type="ORF">RUN215_v1_590002</name>
    <name evidence="10" type="ORF">TD1301_v1_1220037</name>
    <name evidence="11" type="ORF">TF3108_v1_680007</name>
    <name evidence="12" type="ORF">TO10_v1_560068</name>
</gene>
<geneLocation type="plasmid" evidence="15 17">
    <name>p1</name>
</geneLocation>
<dbReference type="EMBL" id="LN899826">
    <property type="protein sequence ID" value="CUV41089.1"/>
    <property type="molecule type" value="Genomic_DNA"/>
</dbReference>
<evidence type="ECO:0000313" key="9">
    <source>
        <dbReference type="EMBL" id="CUV31856.1"/>
    </source>
</evidence>
<dbReference type="GO" id="GO:0008106">
    <property type="term" value="F:alcohol dehydrogenase (NADP+) activity"/>
    <property type="evidence" value="ECO:0007669"/>
    <property type="project" value="UniProtKB-ARBA"/>
</dbReference>
<evidence type="ECO:0000313" key="7">
    <source>
        <dbReference type="EMBL" id="AYA49269.1"/>
    </source>
</evidence>
<keyword evidence="3 5" id="KW-0862">Zinc</keyword>
<evidence type="ECO:0000313" key="13">
    <source>
        <dbReference type="EMBL" id="CUV55866.1"/>
    </source>
</evidence>
<dbReference type="InterPro" id="IPR029752">
    <property type="entry name" value="D-isomer_DH_CS1"/>
</dbReference>